<organism evidence="1 2">
    <name type="scientific">Trifolium medium</name>
    <dbReference type="NCBI Taxonomy" id="97028"/>
    <lineage>
        <taxon>Eukaryota</taxon>
        <taxon>Viridiplantae</taxon>
        <taxon>Streptophyta</taxon>
        <taxon>Embryophyta</taxon>
        <taxon>Tracheophyta</taxon>
        <taxon>Spermatophyta</taxon>
        <taxon>Magnoliopsida</taxon>
        <taxon>eudicotyledons</taxon>
        <taxon>Gunneridae</taxon>
        <taxon>Pentapetalae</taxon>
        <taxon>rosids</taxon>
        <taxon>fabids</taxon>
        <taxon>Fabales</taxon>
        <taxon>Fabaceae</taxon>
        <taxon>Papilionoideae</taxon>
        <taxon>50 kb inversion clade</taxon>
        <taxon>NPAAA clade</taxon>
        <taxon>Hologalegina</taxon>
        <taxon>IRL clade</taxon>
        <taxon>Trifolieae</taxon>
        <taxon>Trifolium</taxon>
    </lineage>
</organism>
<evidence type="ECO:0000313" key="1">
    <source>
        <dbReference type="EMBL" id="MCI46283.1"/>
    </source>
</evidence>
<sequence length="47" mass="5309">RPPPLQIRTRVMRRAAPHLTQSAPKVYIVNGNDLDLGRRKKAVALFS</sequence>
<comment type="caution">
    <text evidence="1">The sequence shown here is derived from an EMBL/GenBank/DDBJ whole genome shotgun (WGS) entry which is preliminary data.</text>
</comment>
<dbReference type="Proteomes" id="UP000265520">
    <property type="component" value="Unassembled WGS sequence"/>
</dbReference>
<name>A0A392SBF3_9FABA</name>
<protein>
    <submittedName>
        <fullName evidence="1">Uncharacterized protein</fullName>
    </submittedName>
</protein>
<keyword evidence="2" id="KW-1185">Reference proteome</keyword>
<reference evidence="1 2" key="1">
    <citation type="journal article" date="2018" name="Front. Plant Sci.">
        <title>Red Clover (Trifolium pratense) and Zigzag Clover (T. medium) - A Picture of Genomic Similarities and Differences.</title>
        <authorList>
            <person name="Dluhosova J."/>
            <person name="Istvanek J."/>
            <person name="Nedelnik J."/>
            <person name="Repkova J."/>
        </authorList>
    </citation>
    <scope>NUCLEOTIDE SEQUENCE [LARGE SCALE GENOMIC DNA]</scope>
    <source>
        <strain evidence="2">cv. 10/8</strain>
        <tissue evidence="1">Leaf</tissue>
    </source>
</reference>
<feature type="non-terminal residue" evidence="1">
    <location>
        <position position="1"/>
    </location>
</feature>
<dbReference type="EMBL" id="LXQA010355225">
    <property type="protein sequence ID" value="MCI46283.1"/>
    <property type="molecule type" value="Genomic_DNA"/>
</dbReference>
<accession>A0A392SBF3</accession>
<dbReference type="AlphaFoldDB" id="A0A392SBF3"/>
<evidence type="ECO:0000313" key="2">
    <source>
        <dbReference type="Proteomes" id="UP000265520"/>
    </source>
</evidence>
<proteinExistence type="predicted"/>